<keyword evidence="3" id="KW-0227">DNA damage</keyword>
<dbReference type="InterPro" id="IPR004579">
    <property type="entry name" value="ERCC1/RAD10/SWI10"/>
</dbReference>
<comment type="subcellular location">
    <subcellularLocation>
        <location evidence="1">Nucleus</location>
    </subcellularLocation>
</comment>
<dbReference type="GO" id="GO:0070914">
    <property type="term" value="P:UV-damage excision repair"/>
    <property type="evidence" value="ECO:0007669"/>
    <property type="project" value="TreeGrafter"/>
</dbReference>
<evidence type="ECO:0000256" key="6">
    <source>
        <dbReference type="ARBA" id="ARBA00023242"/>
    </source>
</evidence>
<feature type="region of interest" description="Disordered" evidence="7">
    <location>
        <begin position="1"/>
        <end position="31"/>
    </location>
</feature>
<evidence type="ECO:0000256" key="2">
    <source>
        <dbReference type="ARBA" id="ARBA00008283"/>
    </source>
</evidence>
<dbReference type="GO" id="GO:0006302">
    <property type="term" value="P:double-strand break repair"/>
    <property type="evidence" value="ECO:0007669"/>
    <property type="project" value="UniProtKB-ARBA"/>
</dbReference>
<sequence>MNSEEPMEQSSTAKAVHSFTKQKSFNDSRPGISSVATAGQVTVVVNSRQKGNPVLRYVRNVAWEYGETPADYVMGKSCCGLFLSLKFHKLHPSYIHERMKEVGRKYAVQMLLVQVDLKEPQHILRELNSVCFLASWTLILAWSPEEVAEYIEAYKIYETKSSDFLVKKVEYADGRARLVDLLTSIKSISNSDAQAMITTFGSLKNIAQASVEELALCPGMGLKKAKKLYEAMNREFCAQRDDVTGDGDPAPVDMFADDAQE</sequence>
<name>A0A183IJH2_9BILA</name>
<proteinExistence type="inferred from homology"/>
<dbReference type="SUPFAM" id="SSF52980">
    <property type="entry name" value="Restriction endonuclease-like"/>
    <property type="match status" value="1"/>
</dbReference>
<accession>A0A183IJH2</accession>
<reference evidence="9 10" key="2">
    <citation type="submission" date="2018-11" db="EMBL/GenBank/DDBJ databases">
        <authorList>
            <consortium name="Pathogen Informatics"/>
        </authorList>
    </citation>
    <scope>NUCLEOTIDE SEQUENCE [LARGE SCALE GENOMIC DNA]</scope>
</reference>
<evidence type="ECO:0000256" key="1">
    <source>
        <dbReference type="ARBA" id="ARBA00004123"/>
    </source>
</evidence>
<keyword evidence="4" id="KW-0238">DNA-binding</keyword>
<dbReference type="Gene3D" id="1.10.150.20">
    <property type="entry name" value="5' to 3' exonuclease, C-terminal subdomain"/>
    <property type="match status" value="1"/>
</dbReference>
<organism evidence="11">
    <name type="scientific">Soboliphyme baturini</name>
    <dbReference type="NCBI Taxonomy" id="241478"/>
    <lineage>
        <taxon>Eukaryota</taxon>
        <taxon>Metazoa</taxon>
        <taxon>Ecdysozoa</taxon>
        <taxon>Nematoda</taxon>
        <taxon>Enoplea</taxon>
        <taxon>Dorylaimia</taxon>
        <taxon>Dioctophymatida</taxon>
        <taxon>Dioctophymatoidea</taxon>
        <taxon>Soboliphymatidae</taxon>
        <taxon>Soboliphyme</taxon>
    </lineage>
</organism>
<protein>
    <submittedName>
        <fullName evidence="11">DNA excision repair protein ERCC-1</fullName>
    </submittedName>
</protein>
<dbReference type="GO" id="GO:0000110">
    <property type="term" value="C:nucleotide-excision repair factor 1 complex"/>
    <property type="evidence" value="ECO:0007669"/>
    <property type="project" value="TreeGrafter"/>
</dbReference>
<dbReference type="CDD" id="cd22325">
    <property type="entry name" value="ERCC1_C-like"/>
    <property type="match status" value="1"/>
</dbReference>
<dbReference type="GO" id="GO:0003697">
    <property type="term" value="F:single-stranded DNA binding"/>
    <property type="evidence" value="ECO:0007669"/>
    <property type="project" value="TreeGrafter"/>
</dbReference>
<dbReference type="GO" id="GO:0006312">
    <property type="term" value="P:mitotic recombination"/>
    <property type="evidence" value="ECO:0007669"/>
    <property type="project" value="TreeGrafter"/>
</dbReference>
<feature type="region of interest" description="Disordered" evidence="7">
    <location>
        <begin position="240"/>
        <end position="261"/>
    </location>
</feature>
<dbReference type="Pfam" id="PF14520">
    <property type="entry name" value="HHH_5"/>
    <property type="match status" value="1"/>
</dbReference>
<keyword evidence="10" id="KW-1185">Reference proteome</keyword>
<dbReference type="PANTHER" id="PTHR12749">
    <property type="entry name" value="EXCISION REPAIR CROSS-COMPLEMENTING 1 ERCC1"/>
    <property type="match status" value="1"/>
</dbReference>
<keyword evidence="5" id="KW-0234">DNA repair</keyword>
<dbReference type="Pfam" id="PF03834">
    <property type="entry name" value="Rad10"/>
    <property type="match status" value="1"/>
</dbReference>
<dbReference type="GO" id="GO:0003684">
    <property type="term" value="F:damaged DNA binding"/>
    <property type="evidence" value="ECO:0007669"/>
    <property type="project" value="InterPro"/>
</dbReference>
<dbReference type="InterPro" id="IPR010994">
    <property type="entry name" value="RuvA_2-like"/>
</dbReference>
<dbReference type="WBParaSite" id="SBAD_0000393801-mRNA-1">
    <property type="protein sequence ID" value="SBAD_0000393801-mRNA-1"/>
    <property type="gene ID" value="SBAD_0000393801"/>
</dbReference>
<evidence type="ECO:0000313" key="10">
    <source>
        <dbReference type="Proteomes" id="UP000270296"/>
    </source>
</evidence>
<evidence type="ECO:0000259" key="8">
    <source>
        <dbReference type="Pfam" id="PF03834"/>
    </source>
</evidence>
<gene>
    <name evidence="9" type="ORF">SBAD_LOCUS3768</name>
</gene>
<feature type="domain" description="ERCC1-like central" evidence="8">
    <location>
        <begin position="42"/>
        <end position="155"/>
    </location>
</feature>
<evidence type="ECO:0000313" key="11">
    <source>
        <dbReference type="WBParaSite" id="SBAD_0000393801-mRNA-1"/>
    </source>
</evidence>
<dbReference type="EMBL" id="UZAM01007937">
    <property type="protein sequence ID" value="VDP02293.1"/>
    <property type="molecule type" value="Genomic_DNA"/>
</dbReference>
<dbReference type="AlphaFoldDB" id="A0A183IJH2"/>
<evidence type="ECO:0000313" key="9">
    <source>
        <dbReference type="EMBL" id="VDP02293.1"/>
    </source>
</evidence>
<dbReference type="NCBIfam" id="TIGR00597">
    <property type="entry name" value="rad10"/>
    <property type="match status" value="1"/>
</dbReference>
<dbReference type="Proteomes" id="UP000270296">
    <property type="component" value="Unassembled WGS sequence"/>
</dbReference>
<dbReference type="FunFam" id="3.40.50.10130:FF:000001">
    <property type="entry name" value="DNA excision repair protein ERCC-1"/>
    <property type="match status" value="1"/>
</dbReference>
<dbReference type="InterPro" id="IPR011335">
    <property type="entry name" value="Restrct_endonuc-II-like"/>
</dbReference>
<dbReference type="PANTHER" id="PTHR12749:SF0">
    <property type="entry name" value="DNA EXCISION REPAIR PROTEIN ERCC-1"/>
    <property type="match status" value="1"/>
</dbReference>
<reference evidence="11" key="1">
    <citation type="submission" date="2016-06" db="UniProtKB">
        <authorList>
            <consortium name="WormBaseParasite"/>
        </authorList>
    </citation>
    <scope>IDENTIFICATION</scope>
</reference>
<keyword evidence="6" id="KW-0539">Nucleus</keyword>
<evidence type="ECO:0000256" key="4">
    <source>
        <dbReference type="ARBA" id="ARBA00023125"/>
    </source>
</evidence>
<dbReference type="InterPro" id="IPR047260">
    <property type="entry name" value="ERCC1-like_central_dom"/>
</dbReference>
<evidence type="ECO:0000256" key="5">
    <source>
        <dbReference type="ARBA" id="ARBA00023204"/>
    </source>
</evidence>
<dbReference type="GO" id="GO:0070522">
    <property type="term" value="C:ERCC4-ERCC1 complex"/>
    <property type="evidence" value="ECO:0007669"/>
    <property type="project" value="TreeGrafter"/>
</dbReference>
<dbReference type="Gene3D" id="3.40.50.10130">
    <property type="match status" value="1"/>
</dbReference>
<evidence type="ECO:0000256" key="3">
    <source>
        <dbReference type="ARBA" id="ARBA00022763"/>
    </source>
</evidence>
<dbReference type="OrthoDB" id="10262814at2759"/>
<dbReference type="SUPFAM" id="SSF47781">
    <property type="entry name" value="RuvA domain 2-like"/>
    <property type="match status" value="1"/>
</dbReference>
<comment type="similarity">
    <text evidence="2">Belongs to the ERCC1/RAD10/SWI10 family.</text>
</comment>
<evidence type="ECO:0000256" key="7">
    <source>
        <dbReference type="SAM" id="MobiDB-lite"/>
    </source>
</evidence>
<feature type="compositionally biased region" description="Polar residues" evidence="7">
    <location>
        <begin position="1"/>
        <end position="27"/>
    </location>
</feature>